<keyword evidence="6" id="KW-1185">Reference proteome</keyword>
<sequence>MRTITKKPEVLAPGGTLEKLKTAIHYGADAVYIGGEAYGLRTRAGNFDYEEMAEAVAFAHSHGSKVYVAANMVTHEGNEEGAGDFFRTIRDIGIDAVLISDPALMEIAVTDAPGLPIHLSTQASATNYQTLNFWETEGLERVVLAREVSMEEIKEMNEKTNVEIEAFVHGAMCISYSGRCVLSNHMSNRDANRGGCAQSCRWKYGLFDMPLLGEQNPVGAGEEGIEEPFSMSAVDLSMLEHIPDLVESGVDSLKIEGRMKSIHYVSTAVNVYRKAVDAYCADPDNYELKQEWVDELWKVAQRELATGFFYQEPTEDEQLFGQRRKIPRYGFIGQVMAYDPETQMATIQQRNNFGVGDEIEFYGPGLRHSKQTVEAMWDENDESIDRAPNAMMTVKMKVNTPVERHDMIRKKR</sequence>
<dbReference type="InterPro" id="IPR051454">
    <property type="entry name" value="RNA/ubiquinone_mod_enzymes"/>
</dbReference>
<dbReference type="Pfam" id="PF16325">
    <property type="entry name" value="Peptidase_U32_C"/>
    <property type="match status" value="1"/>
</dbReference>
<dbReference type="Pfam" id="PF01136">
    <property type="entry name" value="Peptidase_U32"/>
    <property type="match status" value="1"/>
</dbReference>
<evidence type="ECO:0000256" key="1">
    <source>
        <dbReference type="ARBA" id="ARBA00022670"/>
    </source>
</evidence>
<dbReference type="PANTHER" id="PTHR30217:SF6">
    <property type="entry name" value="TRNA HYDROXYLATION PROTEIN P"/>
    <property type="match status" value="1"/>
</dbReference>
<dbReference type="PANTHER" id="PTHR30217">
    <property type="entry name" value="PEPTIDASE U32 FAMILY"/>
    <property type="match status" value="1"/>
</dbReference>
<protein>
    <submittedName>
        <fullName evidence="5">Peptidase u32</fullName>
    </submittedName>
</protein>
<dbReference type="InterPro" id="IPR032525">
    <property type="entry name" value="Peptidase_U32_C"/>
</dbReference>
<evidence type="ECO:0000313" key="6">
    <source>
        <dbReference type="Proteomes" id="UP000242754"/>
    </source>
</evidence>
<dbReference type="PROSITE" id="PS01276">
    <property type="entry name" value="PEPTIDASE_U32"/>
    <property type="match status" value="1"/>
</dbReference>
<dbReference type="RefSeq" id="WP_087032604.1">
    <property type="nucleotide sequence ID" value="NZ_FJNE01000003.1"/>
</dbReference>
<reference evidence="5 6" key="1">
    <citation type="submission" date="2016-02" db="EMBL/GenBank/DDBJ databases">
        <authorList>
            <person name="Wen L."/>
            <person name="He K."/>
            <person name="Yang H."/>
        </authorList>
    </citation>
    <scope>NUCLEOTIDE SEQUENCE [LARGE SCALE GENOMIC DNA]</scope>
    <source>
        <strain evidence="5">Trichococcus palustris</strain>
    </source>
</reference>
<evidence type="ECO:0000256" key="3">
    <source>
        <dbReference type="ARBA" id="ARBA00038374"/>
    </source>
</evidence>
<proteinExistence type="inferred from homology"/>
<evidence type="ECO:0000259" key="4">
    <source>
        <dbReference type="Pfam" id="PF16325"/>
    </source>
</evidence>
<dbReference type="GO" id="GO:0008233">
    <property type="term" value="F:peptidase activity"/>
    <property type="evidence" value="ECO:0007669"/>
    <property type="project" value="UniProtKB-KW"/>
</dbReference>
<feature type="domain" description="Peptidase family U32 C-terminal" evidence="4">
    <location>
        <begin position="328"/>
        <end position="409"/>
    </location>
</feature>
<dbReference type="AlphaFoldDB" id="A0A143YGR3"/>
<evidence type="ECO:0000256" key="2">
    <source>
        <dbReference type="ARBA" id="ARBA00022801"/>
    </source>
</evidence>
<organism evidence="5 6">
    <name type="scientific">Trichococcus palustris</name>
    <dbReference type="NCBI Taxonomy" id="140314"/>
    <lineage>
        <taxon>Bacteria</taxon>
        <taxon>Bacillati</taxon>
        <taxon>Bacillota</taxon>
        <taxon>Bacilli</taxon>
        <taxon>Lactobacillales</taxon>
        <taxon>Carnobacteriaceae</taxon>
        <taxon>Trichococcus</taxon>
    </lineage>
</organism>
<dbReference type="Gene3D" id="2.40.30.10">
    <property type="entry name" value="Translation factors"/>
    <property type="match status" value="1"/>
</dbReference>
<gene>
    <name evidence="5" type="ORF">Tpal_1255</name>
</gene>
<dbReference type="GO" id="GO:0006508">
    <property type="term" value="P:proteolysis"/>
    <property type="evidence" value="ECO:0007669"/>
    <property type="project" value="UniProtKB-KW"/>
</dbReference>
<dbReference type="InterPro" id="IPR001539">
    <property type="entry name" value="Peptidase_U32"/>
</dbReference>
<comment type="similarity">
    <text evidence="3">Belongs to the peptidase U32 family.</text>
</comment>
<keyword evidence="2" id="KW-0378">Hydrolase</keyword>
<dbReference type="Proteomes" id="UP000242754">
    <property type="component" value="Unassembled WGS sequence"/>
</dbReference>
<accession>A0A143YGR3</accession>
<keyword evidence="1" id="KW-0645">Protease</keyword>
<dbReference type="OrthoDB" id="9807498at2"/>
<dbReference type="STRING" id="140314.SAMN04488076_12119"/>
<evidence type="ECO:0000313" key="5">
    <source>
        <dbReference type="EMBL" id="CZQ90373.1"/>
    </source>
</evidence>
<dbReference type="EMBL" id="FJNE01000003">
    <property type="protein sequence ID" value="CZQ90373.1"/>
    <property type="molecule type" value="Genomic_DNA"/>
</dbReference>
<name>A0A143YGR3_9LACT</name>